<evidence type="ECO:0000313" key="2">
    <source>
        <dbReference type="Proteomes" id="UP000694380"/>
    </source>
</evidence>
<protein>
    <submittedName>
        <fullName evidence="1">Uncharacterized protein</fullName>
    </submittedName>
</protein>
<evidence type="ECO:0000313" key="1">
    <source>
        <dbReference type="Ensembl" id="ENSCPBP00000030135.1"/>
    </source>
</evidence>
<dbReference type="Ensembl" id="ENSCPBT00000035476.1">
    <property type="protein sequence ID" value="ENSCPBP00000030135.1"/>
    <property type="gene ID" value="ENSCPBG00000021226.1"/>
</dbReference>
<proteinExistence type="predicted"/>
<organism evidence="1 2">
    <name type="scientific">Chrysemys picta bellii</name>
    <name type="common">Western painted turtle</name>
    <name type="synonym">Emys bellii</name>
    <dbReference type="NCBI Taxonomy" id="8478"/>
    <lineage>
        <taxon>Eukaryota</taxon>
        <taxon>Metazoa</taxon>
        <taxon>Chordata</taxon>
        <taxon>Craniata</taxon>
        <taxon>Vertebrata</taxon>
        <taxon>Euteleostomi</taxon>
        <taxon>Archelosauria</taxon>
        <taxon>Testudinata</taxon>
        <taxon>Testudines</taxon>
        <taxon>Cryptodira</taxon>
        <taxon>Durocryptodira</taxon>
        <taxon>Testudinoidea</taxon>
        <taxon>Emydidae</taxon>
        <taxon>Chrysemys</taxon>
    </lineage>
</organism>
<sequence length="89" mass="10191">PHSNHCLIHFLLWLRGSLKHWERNTSPHLLSSNLPVSASQVAGIIGVHHCARQVSRPQREDEQLLPEQPNLFAQKVNHLQRQCAKPESH</sequence>
<reference evidence="1" key="1">
    <citation type="submission" date="2025-08" db="UniProtKB">
        <authorList>
            <consortium name="Ensembl"/>
        </authorList>
    </citation>
    <scope>IDENTIFICATION</scope>
</reference>
<dbReference type="AlphaFoldDB" id="A0A8C3I9D9"/>
<reference evidence="1" key="2">
    <citation type="submission" date="2025-09" db="UniProtKB">
        <authorList>
            <consortium name="Ensembl"/>
        </authorList>
    </citation>
    <scope>IDENTIFICATION</scope>
</reference>
<keyword evidence="2" id="KW-1185">Reference proteome</keyword>
<accession>A0A8C3I9D9</accession>
<dbReference type="Proteomes" id="UP000694380">
    <property type="component" value="Unplaced"/>
</dbReference>
<name>A0A8C3I9D9_CHRPI</name>